<dbReference type="EMBL" id="JARYMX010000002">
    <property type="protein sequence ID" value="KAJ9563865.1"/>
    <property type="molecule type" value="Genomic_DNA"/>
</dbReference>
<dbReference type="PANTHER" id="PTHR34959">
    <property type="entry name" value="PROTEIN LAZY 1"/>
    <property type="match status" value="1"/>
</dbReference>
<evidence type="ECO:0000256" key="1">
    <source>
        <dbReference type="SAM" id="MobiDB-lite"/>
    </source>
</evidence>
<dbReference type="GO" id="GO:0009630">
    <property type="term" value="P:gravitropism"/>
    <property type="evidence" value="ECO:0007669"/>
    <property type="project" value="InterPro"/>
</dbReference>
<dbReference type="AlphaFoldDB" id="A0AA38TMW2"/>
<name>A0AA38TMW2_9ASTR</name>
<comment type="caution">
    <text evidence="2">The sequence shown here is derived from an EMBL/GenBank/DDBJ whole genome shotgun (WGS) entry which is preliminary data.</text>
</comment>
<proteinExistence type="predicted"/>
<protein>
    <submittedName>
        <fullName evidence="2">Uncharacterized protein</fullName>
    </submittedName>
</protein>
<feature type="compositionally biased region" description="Polar residues" evidence="1">
    <location>
        <begin position="139"/>
        <end position="150"/>
    </location>
</feature>
<dbReference type="PANTHER" id="PTHR34959:SF3">
    <property type="entry name" value="PROTEIN LAZY 1"/>
    <property type="match status" value="1"/>
</dbReference>
<dbReference type="InterPro" id="IPR038928">
    <property type="entry name" value="LAZY1"/>
</dbReference>
<accession>A0AA38TMW2</accession>
<evidence type="ECO:0000313" key="2">
    <source>
        <dbReference type="EMBL" id="KAJ9563865.1"/>
    </source>
</evidence>
<feature type="region of interest" description="Disordered" evidence="1">
    <location>
        <begin position="191"/>
        <end position="214"/>
    </location>
</feature>
<dbReference type="Proteomes" id="UP001172457">
    <property type="component" value="Chromosome 2"/>
</dbReference>
<evidence type="ECO:0000313" key="3">
    <source>
        <dbReference type="Proteomes" id="UP001172457"/>
    </source>
</evidence>
<reference evidence="2" key="1">
    <citation type="submission" date="2023-03" db="EMBL/GenBank/DDBJ databases">
        <title>Chromosome-scale reference genome and RAD-based genetic map of yellow starthistle (Centaurea solstitialis) reveal putative structural variation and QTLs associated with invader traits.</title>
        <authorList>
            <person name="Reatini B."/>
            <person name="Cang F.A."/>
            <person name="Jiang Q."/>
            <person name="Mckibben M.T.W."/>
            <person name="Barker M.S."/>
            <person name="Rieseberg L.H."/>
            <person name="Dlugosch K.M."/>
        </authorList>
    </citation>
    <scope>NUCLEOTIDE SEQUENCE</scope>
    <source>
        <strain evidence="2">CAN-66</strain>
        <tissue evidence="2">Leaf</tissue>
    </source>
</reference>
<organism evidence="2 3">
    <name type="scientific">Centaurea solstitialis</name>
    <name type="common">yellow star-thistle</name>
    <dbReference type="NCBI Taxonomy" id="347529"/>
    <lineage>
        <taxon>Eukaryota</taxon>
        <taxon>Viridiplantae</taxon>
        <taxon>Streptophyta</taxon>
        <taxon>Embryophyta</taxon>
        <taxon>Tracheophyta</taxon>
        <taxon>Spermatophyta</taxon>
        <taxon>Magnoliopsida</taxon>
        <taxon>eudicotyledons</taxon>
        <taxon>Gunneridae</taxon>
        <taxon>Pentapetalae</taxon>
        <taxon>asterids</taxon>
        <taxon>campanulids</taxon>
        <taxon>Asterales</taxon>
        <taxon>Asteraceae</taxon>
        <taxon>Carduoideae</taxon>
        <taxon>Cardueae</taxon>
        <taxon>Centaureinae</taxon>
        <taxon>Centaurea</taxon>
    </lineage>
</organism>
<feature type="region of interest" description="Disordered" evidence="1">
    <location>
        <begin position="129"/>
        <end position="150"/>
    </location>
</feature>
<sequence>MIDDKGTPFMCLTEWTSSNSLLPYPKSHHHVNSSSKEQGSQPQESFACLDAASADGEHVEDRPSVSLSELLHGFHMFRIHGKDLVITGLATPKFSTSIENTMQNETRTTEDELKLVKKKLEKMLSAERKEYDHNHTSSRKSFTNPQATNNENEAIANPLKHYVFGSEVELPETTIVKDHRSSLWELFQKTKKAEEKTEPKSNLGMQKEKKTDKSSVHLMKNILKRRILHPRSQCSTAASVGTINSTSADEKLHKILRMLHRIYPEASAISQKSQNMWKYVTKNNFTNEERYINRNQMLSEDTIIIPYRAISEMSANHTKNNMSHSTHGEGDTDWNTEYWIKSDAECKYTEIYHL</sequence>
<keyword evidence="3" id="KW-1185">Reference proteome</keyword>
<dbReference type="GO" id="GO:2000012">
    <property type="term" value="P:regulation of auxin polar transport"/>
    <property type="evidence" value="ECO:0007669"/>
    <property type="project" value="InterPro"/>
</dbReference>
<gene>
    <name evidence="2" type="ORF">OSB04_009025</name>
</gene>